<accession>A0A8X7S0K2</accession>
<evidence type="ECO:0000313" key="3">
    <source>
        <dbReference type="Proteomes" id="UP000886595"/>
    </source>
</evidence>
<feature type="region of interest" description="Disordered" evidence="1">
    <location>
        <begin position="41"/>
        <end position="79"/>
    </location>
</feature>
<feature type="compositionally biased region" description="Basic residues" evidence="1">
    <location>
        <begin position="45"/>
        <end position="59"/>
    </location>
</feature>
<reference evidence="2 3" key="1">
    <citation type="submission" date="2020-02" db="EMBL/GenBank/DDBJ databases">
        <authorList>
            <person name="Ma Q."/>
            <person name="Huang Y."/>
            <person name="Song X."/>
            <person name="Pei D."/>
        </authorList>
    </citation>
    <scope>NUCLEOTIDE SEQUENCE [LARGE SCALE GENOMIC DNA]</scope>
    <source>
        <strain evidence="2">Sxm20200214</strain>
        <tissue evidence="2">Leaf</tissue>
    </source>
</reference>
<evidence type="ECO:0000313" key="2">
    <source>
        <dbReference type="EMBL" id="KAG2298324.1"/>
    </source>
</evidence>
<gene>
    <name evidence="2" type="ORF">Bca52824_034796</name>
</gene>
<dbReference type="AlphaFoldDB" id="A0A8X7S0K2"/>
<protein>
    <submittedName>
        <fullName evidence="2">Uncharacterized protein</fullName>
    </submittedName>
</protein>
<comment type="caution">
    <text evidence="2">The sequence shown here is derived from an EMBL/GenBank/DDBJ whole genome shotgun (WGS) entry which is preliminary data.</text>
</comment>
<evidence type="ECO:0000256" key="1">
    <source>
        <dbReference type="SAM" id="MobiDB-lite"/>
    </source>
</evidence>
<dbReference type="EMBL" id="JAAMPC010000008">
    <property type="protein sequence ID" value="KAG2298324.1"/>
    <property type="molecule type" value="Genomic_DNA"/>
</dbReference>
<feature type="compositionally biased region" description="Polar residues" evidence="1">
    <location>
        <begin position="65"/>
        <end position="75"/>
    </location>
</feature>
<keyword evidence="3" id="KW-1185">Reference proteome</keyword>
<name>A0A8X7S0K2_BRACI</name>
<sequence>MTMWSDGEEDEAVDNLVRLNGEGYDFRNKMLKRGLNSADLVQMRNYRKQKKKKSQRKKKDKDNVNETANIETSDPNNHKAIRELVATKLKDKVDDVATVLREDFKVMERRRDKAVDDLEKLAH</sequence>
<proteinExistence type="predicted"/>
<dbReference type="Proteomes" id="UP000886595">
    <property type="component" value="Unassembled WGS sequence"/>
</dbReference>
<organism evidence="2 3">
    <name type="scientific">Brassica carinata</name>
    <name type="common">Ethiopian mustard</name>
    <name type="synonym">Abyssinian cabbage</name>
    <dbReference type="NCBI Taxonomy" id="52824"/>
    <lineage>
        <taxon>Eukaryota</taxon>
        <taxon>Viridiplantae</taxon>
        <taxon>Streptophyta</taxon>
        <taxon>Embryophyta</taxon>
        <taxon>Tracheophyta</taxon>
        <taxon>Spermatophyta</taxon>
        <taxon>Magnoliopsida</taxon>
        <taxon>eudicotyledons</taxon>
        <taxon>Gunneridae</taxon>
        <taxon>Pentapetalae</taxon>
        <taxon>rosids</taxon>
        <taxon>malvids</taxon>
        <taxon>Brassicales</taxon>
        <taxon>Brassicaceae</taxon>
        <taxon>Brassiceae</taxon>
        <taxon>Brassica</taxon>
    </lineage>
</organism>